<feature type="transmembrane region" description="Helical" evidence="1">
    <location>
        <begin position="91"/>
        <end position="119"/>
    </location>
</feature>
<dbReference type="Gene3D" id="1.20.120.1220">
    <property type="match status" value="1"/>
</dbReference>
<keyword evidence="3" id="KW-1185">Reference proteome</keyword>
<organism evidence="2 3">
    <name type="scientific">Sinomicrobium pectinilyticum</name>
    <dbReference type="NCBI Taxonomy" id="1084421"/>
    <lineage>
        <taxon>Bacteria</taxon>
        <taxon>Pseudomonadati</taxon>
        <taxon>Bacteroidota</taxon>
        <taxon>Flavobacteriia</taxon>
        <taxon>Flavobacteriales</taxon>
        <taxon>Flavobacteriaceae</taxon>
        <taxon>Sinomicrobium</taxon>
    </lineage>
</organism>
<dbReference type="OrthoDB" id="798769at2"/>
<keyword evidence="1" id="KW-0472">Membrane</keyword>
<name>A0A3N0ELE4_SINP1</name>
<reference evidence="2 3" key="1">
    <citation type="submission" date="2018-10" db="EMBL/GenBank/DDBJ databases">
        <title>Sinomicrobium pectinilyticum sp. nov., a pectinase-producing bacterium isolated from alkaline and saline soil, and emended description of the genus Sinomicrobium.</title>
        <authorList>
            <person name="Cheng B."/>
            <person name="Li C."/>
            <person name="Lai Q."/>
            <person name="Du M."/>
            <person name="Shao Z."/>
            <person name="Xu P."/>
            <person name="Yang C."/>
        </authorList>
    </citation>
    <scope>NUCLEOTIDE SEQUENCE [LARGE SCALE GENOMIC DNA]</scope>
    <source>
        <strain evidence="2 3">5DNS001</strain>
    </source>
</reference>
<gene>
    <name evidence="2" type="ORF">ED312_08555</name>
</gene>
<dbReference type="RefSeq" id="WP_123215587.1">
    <property type="nucleotide sequence ID" value="NZ_RJTM01000059.1"/>
</dbReference>
<evidence type="ECO:0000256" key="1">
    <source>
        <dbReference type="SAM" id="Phobius"/>
    </source>
</evidence>
<accession>A0A3N0ELE4</accession>
<feature type="transmembrane region" description="Helical" evidence="1">
    <location>
        <begin position="49"/>
        <end position="71"/>
    </location>
</feature>
<dbReference type="EMBL" id="RJTM01000059">
    <property type="protein sequence ID" value="RNL88489.1"/>
    <property type="molecule type" value="Genomic_DNA"/>
</dbReference>
<dbReference type="Proteomes" id="UP000267469">
    <property type="component" value="Unassembled WGS sequence"/>
</dbReference>
<feature type="transmembrane region" description="Helical" evidence="1">
    <location>
        <begin position="24"/>
        <end position="43"/>
    </location>
</feature>
<comment type="caution">
    <text evidence="2">The sequence shown here is derived from an EMBL/GenBank/DDBJ whole genome shotgun (WGS) entry which is preliminary data.</text>
</comment>
<evidence type="ECO:0000313" key="2">
    <source>
        <dbReference type="EMBL" id="RNL88489.1"/>
    </source>
</evidence>
<evidence type="ECO:0008006" key="4">
    <source>
        <dbReference type="Google" id="ProtNLM"/>
    </source>
</evidence>
<dbReference type="AlphaFoldDB" id="A0A3N0ELE4"/>
<protein>
    <recommendedName>
        <fullName evidence="4">Prepilin type IV endopeptidase peptidase domain-containing protein</fullName>
    </recommendedName>
</protein>
<feature type="transmembrane region" description="Helical" evidence="1">
    <location>
        <begin position="154"/>
        <end position="172"/>
    </location>
</feature>
<keyword evidence="1" id="KW-1133">Transmembrane helix</keyword>
<evidence type="ECO:0000313" key="3">
    <source>
        <dbReference type="Proteomes" id="UP000267469"/>
    </source>
</evidence>
<keyword evidence="1" id="KW-0812">Transmembrane</keyword>
<proteinExistence type="predicted"/>
<sequence length="180" mass="20136">MLFVKICLIAVLGVIFYQDYRSRAVSLFLFVLAILLLGGLHFFQADRPVFRISIGINLGLISIILGILYLYSRFKLRSAFINGSFGAGDLFFFIAVALGFPSVTFVVLFTFSIIFSLLLHSFPVSRNFFKPVPVKTGEPVSGRNPTEPQQTVPLAGYMALFFIVVFTFSLFFDSPSLYLT</sequence>